<dbReference type="EMBL" id="JAEHOE010000088">
    <property type="protein sequence ID" value="KAG2488038.1"/>
    <property type="molecule type" value="Genomic_DNA"/>
</dbReference>
<accession>A0A836BUJ3</accession>
<dbReference type="InterPro" id="IPR045163">
    <property type="entry name" value="Focadhesin/RST1"/>
</dbReference>
<protein>
    <recommendedName>
        <fullName evidence="2">DUF3730 domain-containing protein</fullName>
    </recommendedName>
</protein>
<dbReference type="GO" id="GO:0060147">
    <property type="term" value="P:regulation of post-transcriptional gene silencing"/>
    <property type="evidence" value="ECO:0007669"/>
    <property type="project" value="InterPro"/>
</dbReference>
<dbReference type="InterPro" id="IPR022542">
    <property type="entry name" value="FOCAD/RST1_DUF3730"/>
</dbReference>
<gene>
    <name evidence="3" type="ORF">HYH03_013343</name>
</gene>
<dbReference type="PANTHER" id="PTHR16212">
    <property type="entry name" value="FOCADHESIN FAMILY MEMBER"/>
    <property type="match status" value="1"/>
</dbReference>
<comment type="caution">
    <text evidence="3">The sequence shown here is derived from an EMBL/GenBank/DDBJ whole genome shotgun (WGS) entry which is preliminary data.</text>
</comment>
<sequence length="2304" mass="223685">MASDAVLEGLQRKLQTANSPVVARHAVAGIFATLRKAGSTTVDVRNSIITTCLTRPNKVIAQEASEQLLSLSLGGGLPASEAVELFLSALATAGPATAPPLVDALTRLLVARGEAGEGSPAAGGAVGATSSTGSVRLGRWTSHPLVSALLACPAASSQLLTAATAALSAAAAAAAAAAGAAPPSAAASAAAFAALDRTWACFEPLFSFVLLQRHAPPPAASASTSSASGAAPSTSASASASASATGLATAALGCWLQGQLVRLAAGAPPALASIRLRVLSCLTAHLALGPRGAEVDRMRAVQSTTDLLDVLEAIWYDLGHDGGSSTSAAAATDRSSSAALEAEAAAAAAALAAALLQLAFELLFGTGGGGGGGAGGGGTADVLAAMLRLTETSPAAFRGHLAALSLLTLAAGDKEAHCLYRLMHRTLQSSGGGGGGGGGADASLCLQPLLSTIAFSTAASHSAAAAGAAAPGVWAAALTEALQRRLDGAGGAAADGADGSGDGETTYGDLCLHRQCRRLLLALWSAFDAPKSTAVAAPPGDLLRWLHSLELTLRQRRRAAAAGRAAAAQLPFAVRMSDSAAGAAADGGASALDAHPAVACLLGALLAHPAAAARAAAAAAARELVLLVPAAALPLLPLVMYQLRRGSGSSASATADGAAAAAAAQLALLQLLPAMAADAGVAPYVLRVLQPLLGPGGPEALRCLGLKLLCDTWLSSGRGWALAESTLNGLTAPGGPEPPPCLRVARAALVRAVCDRDPGRGAELVGAQQGAELVGALQQCIRDDGGGEGAVGPGGARPLPACVPAAALGLEAMGILAEEDVLDFYTAYKVVHRWHPRLPAHPLLAARWVGLLGGGALDAEARPEAAAAVLDVLWAATKHTEPLVRGAAYGAIARYPLDALERLEILRPMCQYTAPLLAETDPRAAEPAAALAAAALRFEHANRRRLLLSTPAADAPSASATAAEPTAGADGAAAAGSASGSGRAAGGGGGDKGAAFAAAATAREARALRGRLMGRIAKSLLSGGGGGGGGGGGAFHPGAMLFCYSRPPPPPLPPGASAAAAAAAAKRAAADGREAYTQRLRDGLRRLSWRGPWHPRLAVQAWCSFVHHWLDETGLSAADAAAALAAEWDGSTAAGAAGSGGAAGALTAAAGGGGGAAPAAVLEGIGLAAGALCLAAEALPEADVSAITARLLQQAQAGRSSAITRGCMLGAALAATRLHPTDWATRQQVLSELRTQLLAGPTAAVRSGAATALALLAGSLAADPAVYVRAGGADGEPSRELTAVAEALAALSAVLAGACPRLAPALAELSSSGLPPGWPHPDKLRPPRPLTDEADEQDVLAGAAVGLVSLLVDVNRAHGLAAGAFGGLLAALLEVAADDGSGGGSSGSGGGGLGGVLGFKQAVTSDAAAAAALEAVAALAAEALRYQQLPVAELSRTLAMLRRLYGNPAADGRVRGAAAVAAGSLLAAAVRQGMLSAATLSAAGLQVPAAALAADAPPTAAATAGAAALVSDLAALAEASGAAAKGQHTAAARAGGVAGLAAALLPPPTSLVDALGPISSGSVSTGLLASPDLLPAAKAAVKALERFALEPSGGAAADPWASATAAFHLAALSAAVEAAEAEDEAGGGGGGEGRSGAGRDVAGGESEAGGGGGGGGGGAGGGGSAGGPKALSLYPPEGAVRPLVTALMDRARLSSLPHAPLASTVLALACAPALPSADWPSAVRALLAISLPSIGSGSGSGDLRLAGATLLLALAHGRVASLGLGPVLEELAAPARFAALPPSLRLLIVARLPALLRSLSSKRAAAVVQSIPGLLAAAAAAAAPSSGSGGEGVQGREDGLPWSCTAGLDEPGLGVVWLRRLRGAFGPTAASAGGAAAAAVGAVGGGGYLAAHAWLGLLGVCRAWQAKDSALTHRDVTSAAHTAIAALASQLPPLPPLEPGEAAQLMAWASEPLPSAAAAAAAAAASTASAAAGGGAGNEWEGNSPAWRPLALEADAVAAPPASASAAGGAAAAARAAVALWSVAALCLRGLRPDFLTAQVLADASTAPPAGTAAAAAAAAGTSPAAATAALQLRCVLVAAGHVSYRELMPVRSAVTAATADGGALLLPLALSMAATPQAFQVQVLLQTLDAARTSPHLAAPLELAAALVATVLTYPGASGAAAAGSGAAAAAAPAAPELAVLLSSFSSGRAGRTAGVIQCLPYTLPRLLARPPWSSSCEAVAQSLLAVAREGLRRAPGGLGFVPGAKGGHVGGGADVAAGGEGEAQRVVVACLWGLRDVLPPYTYDQVQSALGWRVLAPVRVQG</sequence>
<organism evidence="3 4">
    <name type="scientific">Edaphochlamys debaryana</name>
    <dbReference type="NCBI Taxonomy" id="47281"/>
    <lineage>
        <taxon>Eukaryota</taxon>
        <taxon>Viridiplantae</taxon>
        <taxon>Chlorophyta</taxon>
        <taxon>core chlorophytes</taxon>
        <taxon>Chlorophyceae</taxon>
        <taxon>CS clade</taxon>
        <taxon>Chlamydomonadales</taxon>
        <taxon>Chlamydomonadales incertae sedis</taxon>
        <taxon>Edaphochlamys</taxon>
    </lineage>
</organism>
<dbReference type="PANTHER" id="PTHR16212:SF4">
    <property type="entry name" value="FOCADHESIN"/>
    <property type="match status" value="1"/>
</dbReference>
<feature type="compositionally biased region" description="Gly residues" evidence="1">
    <location>
        <begin position="1646"/>
        <end position="1666"/>
    </location>
</feature>
<evidence type="ECO:0000313" key="4">
    <source>
        <dbReference type="Proteomes" id="UP000612055"/>
    </source>
</evidence>
<dbReference type="Proteomes" id="UP000612055">
    <property type="component" value="Unassembled WGS sequence"/>
</dbReference>
<evidence type="ECO:0000313" key="3">
    <source>
        <dbReference type="EMBL" id="KAG2488038.1"/>
    </source>
</evidence>
<keyword evidence="4" id="KW-1185">Reference proteome</keyword>
<proteinExistence type="predicted"/>
<feature type="compositionally biased region" description="Gly residues" evidence="1">
    <location>
        <begin position="1626"/>
        <end position="1636"/>
    </location>
</feature>
<feature type="domain" description="DUF3730" evidence="2">
    <location>
        <begin position="663"/>
        <end position="891"/>
    </location>
</feature>
<feature type="compositionally biased region" description="Low complexity" evidence="1">
    <location>
        <begin position="954"/>
        <end position="982"/>
    </location>
</feature>
<name>A0A836BUJ3_9CHLO</name>
<feature type="region of interest" description="Disordered" evidence="1">
    <location>
        <begin position="954"/>
        <end position="987"/>
    </location>
</feature>
<dbReference type="Pfam" id="PF12530">
    <property type="entry name" value="DUF3730"/>
    <property type="match status" value="1"/>
</dbReference>
<feature type="region of interest" description="Disordered" evidence="1">
    <location>
        <begin position="1312"/>
        <end position="1332"/>
    </location>
</feature>
<reference evidence="3" key="1">
    <citation type="journal article" date="2020" name="bioRxiv">
        <title>Comparative genomics of Chlamydomonas.</title>
        <authorList>
            <person name="Craig R.J."/>
            <person name="Hasan A.R."/>
            <person name="Ness R.W."/>
            <person name="Keightley P.D."/>
        </authorList>
    </citation>
    <scope>NUCLEOTIDE SEQUENCE</scope>
    <source>
        <strain evidence="3">CCAP 11/70</strain>
    </source>
</reference>
<evidence type="ECO:0000259" key="2">
    <source>
        <dbReference type="Pfam" id="PF12530"/>
    </source>
</evidence>
<dbReference type="OrthoDB" id="553246at2759"/>
<feature type="region of interest" description="Disordered" evidence="1">
    <location>
        <begin position="1621"/>
        <end position="1670"/>
    </location>
</feature>
<evidence type="ECO:0000256" key="1">
    <source>
        <dbReference type="SAM" id="MobiDB-lite"/>
    </source>
</evidence>